<gene>
    <name evidence="1" type="ORF">Glove_521g13</name>
</gene>
<name>A0A397GK57_9GLOM</name>
<organism evidence="1 2">
    <name type="scientific">Diversispora epigaea</name>
    <dbReference type="NCBI Taxonomy" id="1348612"/>
    <lineage>
        <taxon>Eukaryota</taxon>
        <taxon>Fungi</taxon>
        <taxon>Fungi incertae sedis</taxon>
        <taxon>Mucoromycota</taxon>
        <taxon>Glomeromycotina</taxon>
        <taxon>Glomeromycetes</taxon>
        <taxon>Diversisporales</taxon>
        <taxon>Diversisporaceae</taxon>
        <taxon>Diversispora</taxon>
    </lineage>
</organism>
<dbReference type="EMBL" id="PQFF01000450">
    <property type="protein sequence ID" value="RHZ49433.1"/>
    <property type="molecule type" value="Genomic_DNA"/>
</dbReference>
<reference evidence="1 2" key="1">
    <citation type="submission" date="2018-08" db="EMBL/GenBank/DDBJ databases">
        <title>Genome and evolution of the arbuscular mycorrhizal fungus Diversispora epigaea (formerly Glomus versiforme) and its bacterial endosymbionts.</title>
        <authorList>
            <person name="Sun X."/>
            <person name="Fei Z."/>
            <person name="Harrison M."/>
        </authorList>
    </citation>
    <scope>NUCLEOTIDE SEQUENCE [LARGE SCALE GENOMIC DNA]</scope>
    <source>
        <strain evidence="1 2">IT104</strain>
    </source>
</reference>
<evidence type="ECO:0000313" key="2">
    <source>
        <dbReference type="Proteomes" id="UP000266861"/>
    </source>
</evidence>
<protein>
    <submittedName>
        <fullName evidence="1">Uncharacterized protein</fullName>
    </submittedName>
</protein>
<dbReference type="Proteomes" id="UP000266861">
    <property type="component" value="Unassembled WGS sequence"/>
</dbReference>
<dbReference type="OrthoDB" id="10261027at2759"/>
<evidence type="ECO:0000313" key="1">
    <source>
        <dbReference type="EMBL" id="RHZ49433.1"/>
    </source>
</evidence>
<proteinExistence type="predicted"/>
<comment type="caution">
    <text evidence="1">The sequence shown here is derived from an EMBL/GenBank/DDBJ whole genome shotgun (WGS) entry which is preliminary data.</text>
</comment>
<dbReference type="AlphaFoldDB" id="A0A397GK57"/>
<sequence length="66" mass="7650">MTTGHRPFHGQEHDPKLILDILDGKKPEITEDTTEFWANLMKKFSIGQFSIDKFDIMNSKRIKGSE</sequence>
<keyword evidence="2" id="KW-1185">Reference proteome</keyword>
<accession>A0A397GK57</accession>